<keyword evidence="1" id="KW-0812">Transmembrane</keyword>
<dbReference type="AlphaFoldDB" id="A0A7W9M677"/>
<evidence type="ECO:0000256" key="1">
    <source>
        <dbReference type="SAM" id="Phobius"/>
    </source>
</evidence>
<evidence type="ECO:0000313" key="2">
    <source>
        <dbReference type="EMBL" id="MBB5808960.1"/>
    </source>
</evidence>
<proteinExistence type="predicted"/>
<reference evidence="2 3" key="1">
    <citation type="submission" date="2020-08" db="EMBL/GenBank/DDBJ databases">
        <title>Sequencing the genomes of 1000 actinobacteria strains.</title>
        <authorList>
            <person name="Klenk H.-P."/>
        </authorList>
    </citation>
    <scope>NUCLEOTIDE SEQUENCE [LARGE SCALE GENOMIC DNA]</scope>
    <source>
        <strain evidence="2 3">DSM 45486</strain>
    </source>
</reference>
<name>A0A7W9M677_9PSEU</name>
<comment type="caution">
    <text evidence="2">The sequence shown here is derived from an EMBL/GenBank/DDBJ whole genome shotgun (WGS) entry which is preliminary data.</text>
</comment>
<keyword evidence="3" id="KW-1185">Reference proteome</keyword>
<evidence type="ECO:0000313" key="3">
    <source>
        <dbReference type="Proteomes" id="UP000552097"/>
    </source>
</evidence>
<keyword evidence="1" id="KW-0472">Membrane</keyword>
<feature type="transmembrane region" description="Helical" evidence="1">
    <location>
        <begin position="66"/>
        <end position="88"/>
    </location>
</feature>
<protein>
    <submittedName>
        <fullName evidence="2">Uncharacterized protein</fullName>
    </submittedName>
</protein>
<keyword evidence="1" id="KW-1133">Transmembrane helix</keyword>
<dbReference type="Proteomes" id="UP000552097">
    <property type="component" value="Unassembled WGS sequence"/>
</dbReference>
<sequence length="155" mass="17901">MTERLGERLKSLGLGNHDENAPEVDRLLEERVKLLREFRSYQRQVHRWTISLGKLRFSRPVSSQGVAWLFLVWHLTAGVAGVVITIIWSSNRALGIALVVGSLFGFGSFLSQVWGQAIGREKDYLAKIWADDEIEEMRVKWKRVREIEARLREIV</sequence>
<dbReference type="EMBL" id="JACHMO010000001">
    <property type="protein sequence ID" value="MBB5808960.1"/>
    <property type="molecule type" value="Genomic_DNA"/>
</dbReference>
<feature type="transmembrane region" description="Helical" evidence="1">
    <location>
        <begin position="94"/>
        <end position="114"/>
    </location>
</feature>
<accession>A0A7W9M677</accession>
<dbReference type="RefSeq" id="WP_184928786.1">
    <property type="nucleotide sequence ID" value="NZ_JACHMO010000001.1"/>
</dbReference>
<gene>
    <name evidence="2" type="ORF">F4560_008728</name>
</gene>
<organism evidence="2 3">
    <name type="scientific">Saccharothrix ecbatanensis</name>
    <dbReference type="NCBI Taxonomy" id="1105145"/>
    <lineage>
        <taxon>Bacteria</taxon>
        <taxon>Bacillati</taxon>
        <taxon>Actinomycetota</taxon>
        <taxon>Actinomycetes</taxon>
        <taxon>Pseudonocardiales</taxon>
        <taxon>Pseudonocardiaceae</taxon>
        <taxon>Saccharothrix</taxon>
    </lineage>
</organism>